<evidence type="ECO:0000256" key="4">
    <source>
        <dbReference type="ARBA" id="ARBA00022475"/>
    </source>
</evidence>
<dbReference type="Proteomes" id="UP001429580">
    <property type="component" value="Unassembled WGS sequence"/>
</dbReference>
<dbReference type="InterPro" id="IPR003439">
    <property type="entry name" value="ABC_transporter-like_ATP-bd"/>
</dbReference>
<organism evidence="12 13">
    <name type="scientific">Pseudochelatococcus lubricantis</name>
    <dbReference type="NCBI Taxonomy" id="1538102"/>
    <lineage>
        <taxon>Bacteria</taxon>
        <taxon>Pseudomonadati</taxon>
        <taxon>Pseudomonadota</taxon>
        <taxon>Alphaproteobacteria</taxon>
        <taxon>Hyphomicrobiales</taxon>
        <taxon>Chelatococcaceae</taxon>
        <taxon>Pseudochelatococcus</taxon>
    </lineage>
</organism>
<evidence type="ECO:0000256" key="8">
    <source>
        <dbReference type="ARBA" id="ARBA00023004"/>
    </source>
</evidence>
<keyword evidence="7 12" id="KW-0067">ATP-binding</keyword>
<comment type="similarity">
    <text evidence="2">Belongs to the ABC transporter superfamily.</text>
</comment>
<protein>
    <submittedName>
        <fullName evidence="12">Iron complex transport system ATP-binding protein</fullName>
    </submittedName>
</protein>
<evidence type="ECO:0000256" key="7">
    <source>
        <dbReference type="ARBA" id="ARBA00022840"/>
    </source>
</evidence>
<evidence type="ECO:0000256" key="3">
    <source>
        <dbReference type="ARBA" id="ARBA00022448"/>
    </source>
</evidence>
<comment type="caution">
    <text evidence="12">The sequence shown here is derived from an EMBL/GenBank/DDBJ whole genome shotgun (WGS) entry which is preliminary data.</text>
</comment>
<sequence>MTACSLVANRVSAGYGDTDILRGLDLAVPPGKITAIVGANACGKSTLLRTMSRLISPRQGQVLLDGKSIHRIPSRELARTLGLLPQSPVAPEGITVADLVSRGRHPHQGLFSRWTRKDDEAVAAALVATKTVALAERPVDELSGGQRQRVWIAMALAQQTEILLLDEPTTFLDISHQIEVLDLLTDLNRARGTTVVMVLHDLNLAARYADHLVAMAGGRLHVSGKPEDVLTEQHVREVFGLESRIIVDPTSGRPIMLPIGRHRMVTEQVSTIPPAG</sequence>
<feature type="domain" description="ABC transporter" evidence="11">
    <location>
        <begin position="6"/>
        <end position="242"/>
    </location>
</feature>
<dbReference type="PROSITE" id="PS00211">
    <property type="entry name" value="ABC_TRANSPORTER_1"/>
    <property type="match status" value="1"/>
</dbReference>
<keyword evidence="5" id="KW-0410">Iron transport</keyword>
<keyword evidence="9" id="KW-0406">Ion transport</keyword>
<evidence type="ECO:0000313" key="13">
    <source>
        <dbReference type="Proteomes" id="UP001429580"/>
    </source>
</evidence>
<evidence type="ECO:0000256" key="2">
    <source>
        <dbReference type="ARBA" id="ARBA00005417"/>
    </source>
</evidence>
<gene>
    <name evidence="12" type="ORF">FHS82_002964</name>
</gene>
<evidence type="ECO:0000256" key="10">
    <source>
        <dbReference type="ARBA" id="ARBA00023136"/>
    </source>
</evidence>
<evidence type="ECO:0000259" key="11">
    <source>
        <dbReference type="PROSITE" id="PS50893"/>
    </source>
</evidence>
<dbReference type="InterPro" id="IPR003593">
    <property type="entry name" value="AAA+_ATPase"/>
</dbReference>
<proteinExistence type="inferred from homology"/>
<accession>A0ABX0V4V4</accession>
<dbReference type="RefSeq" id="WP_166954164.1">
    <property type="nucleotide sequence ID" value="NZ_JAASQI010000007.1"/>
</dbReference>
<dbReference type="InterPro" id="IPR027417">
    <property type="entry name" value="P-loop_NTPase"/>
</dbReference>
<dbReference type="Pfam" id="PF00005">
    <property type="entry name" value="ABC_tran"/>
    <property type="match status" value="1"/>
</dbReference>
<keyword evidence="6" id="KW-0547">Nucleotide-binding</keyword>
<keyword evidence="3" id="KW-0813">Transport</keyword>
<evidence type="ECO:0000256" key="1">
    <source>
        <dbReference type="ARBA" id="ARBA00004202"/>
    </source>
</evidence>
<dbReference type="CDD" id="cd03214">
    <property type="entry name" value="ABC_Iron-Siderophores_B12_Hemin"/>
    <property type="match status" value="1"/>
</dbReference>
<evidence type="ECO:0000256" key="6">
    <source>
        <dbReference type="ARBA" id="ARBA00022741"/>
    </source>
</evidence>
<keyword evidence="10" id="KW-0472">Membrane</keyword>
<dbReference type="EMBL" id="JAASQI010000007">
    <property type="protein sequence ID" value="NIJ59109.1"/>
    <property type="molecule type" value="Genomic_DNA"/>
</dbReference>
<dbReference type="InterPro" id="IPR017871">
    <property type="entry name" value="ABC_transporter-like_CS"/>
</dbReference>
<comment type="subcellular location">
    <subcellularLocation>
        <location evidence="1">Cell membrane</location>
        <topology evidence="1">Peripheral membrane protein</topology>
    </subcellularLocation>
</comment>
<evidence type="ECO:0000313" key="12">
    <source>
        <dbReference type="EMBL" id="NIJ59109.1"/>
    </source>
</evidence>
<evidence type="ECO:0000256" key="9">
    <source>
        <dbReference type="ARBA" id="ARBA00023065"/>
    </source>
</evidence>
<dbReference type="SUPFAM" id="SSF52540">
    <property type="entry name" value="P-loop containing nucleoside triphosphate hydrolases"/>
    <property type="match status" value="1"/>
</dbReference>
<evidence type="ECO:0000256" key="5">
    <source>
        <dbReference type="ARBA" id="ARBA00022496"/>
    </source>
</evidence>
<dbReference type="Gene3D" id="3.40.50.300">
    <property type="entry name" value="P-loop containing nucleotide triphosphate hydrolases"/>
    <property type="match status" value="1"/>
</dbReference>
<dbReference type="SMART" id="SM00382">
    <property type="entry name" value="AAA"/>
    <property type="match status" value="1"/>
</dbReference>
<reference evidence="12 13" key="1">
    <citation type="submission" date="2020-03" db="EMBL/GenBank/DDBJ databases">
        <title>Genomic Encyclopedia of Type Strains, Phase IV (KMG-IV): sequencing the most valuable type-strain genomes for metagenomic binning, comparative biology and taxonomic classification.</title>
        <authorList>
            <person name="Goeker M."/>
        </authorList>
    </citation>
    <scope>NUCLEOTIDE SEQUENCE [LARGE SCALE GENOMIC DNA]</scope>
    <source>
        <strain evidence="12 13">DSM 103870</strain>
    </source>
</reference>
<dbReference type="PROSITE" id="PS50893">
    <property type="entry name" value="ABC_TRANSPORTER_2"/>
    <property type="match status" value="1"/>
</dbReference>
<keyword evidence="13" id="KW-1185">Reference proteome</keyword>
<keyword evidence="8" id="KW-0408">Iron</keyword>
<keyword evidence="4" id="KW-1003">Cell membrane</keyword>
<dbReference type="GO" id="GO:0005524">
    <property type="term" value="F:ATP binding"/>
    <property type="evidence" value="ECO:0007669"/>
    <property type="project" value="UniProtKB-KW"/>
</dbReference>
<dbReference type="InterPro" id="IPR051535">
    <property type="entry name" value="Siderophore_ABC-ATPase"/>
</dbReference>
<dbReference type="PANTHER" id="PTHR42771:SF2">
    <property type="entry name" value="IRON(3+)-HYDROXAMATE IMPORT ATP-BINDING PROTEIN FHUC"/>
    <property type="match status" value="1"/>
</dbReference>
<dbReference type="PANTHER" id="PTHR42771">
    <property type="entry name" value="IRON(3+)-HYDROXAMATE IMPORT ATP-BINDING PROTEIN FHUC"/>
    <property type="match status" value="1"/>
</dbReference>
<name>A0ABX0V4V4_9HYPH</name>